<dbReference type="InterPro" id="IPR029056">
    <property type="entry name" value="Ribokinase-like"/>
</dbReference>
<accession>A0AA37J0L2</accession>
<organism evidence="1 2">
    <name type="scientific">Faecalibacterium gallinarum</name>
    <dbReference type="NCBI Taxonomy" id="2903556"/>
    <lineage>
        <taxon>Bacteria</taxon>
        <taxon>Bacillati</taxon>
        <taxon>Bacillota</taxon>
        <taxon>Clostridia</taxon>
        <taxon>Eubacteriales</taxon>
        <taxon>Oscillospiraceae</taxon>
        <taxon>Faecalibacterium</taxon>
    </lineage>
</organism>
<gene>
    <name evidence="1" type="ORF">JCM17207_22300</name>
</gene>
<protein>
    <submittedName>
        <fullName evidence="1">Uncharacterized protein</fullName>
    </submittedName>
</protein>
<reference evidence="1" key="1">
    <citation type="journal article" date="2022" name="Int. J. Syst. Evol. Microbiol.">
        <title>Genome-based, phenotypic and chemotaxonomic classification of Faecalibacterium strains: proposal of three novel species Faecalibacterium duncaniae sp. nov., Faecalibacterium hattorii sp. nov. and Faecalibacterium gallinarum sp. nov. .</title>
        <authorList>
            <person name="Sakamoto M."/>
            <person name="Sakurai N."/>
            <person name="Tanno H."/>
            <person name="Iino T."/>
            <person name="Ohkuma M."/>
            <person name="Endo A."/>
        </authorList>
    </citation>
    <scope>NUCLEOTIDE SEQUENCE</scope>
    <source>
        <strain evidence="1">JCM 17207</strain>
    </source>
</reference>
<dbReference type="Gene3D" id="3.40.1190.20">
    <property type="match status" value="1"/>
</dbReference>
<name>A0AA37J0L2_9FIRM</name>
<comment type="caution">
    <text evidence="1">The sequence shown here is derived from an EMBL/GenBank/DDBJ whole genome shotgun (WGS) entry which is preliminary data.</text>
</comment>
<keyword evidence="2" id="KW-1185">Reference proteome</keyword>
<dbReference type="AlphaFoldDB" id="A0AA37J0L2"/>
<sequence>MDQMLRFANTAAYLVTTKKGAIRSMPSRETVEETMRRAAGI</sequence>
<dbReference type="Proteomes" id="UP001055185">
    <property type="component" value="Unassembled WGS sequence"/>
</dbReference>
<proteinExistence type="predicted"/>
<evidence type="ECO:0000313" key="1">
    <source>
        <dbReference type="EMBL" id="GJN65605.1"/>
    </source>
</evidence>
<dbReference type="SUPFAM" id="SSF53613">
    <property type="entry name" value="Ribokinase-like"/>
    <property type="match status" value="1"/>
</dbReference>
<evidence type="ECO:0000313" key="2">
    <source>
        <dbReference type="Proteomes" id="UP001055185"/>
    </source>
</evidence>
<dbReference type="EMBL" id="BQKV01000098">
    <property type="protein sequence ID" value="GJN65605.1"/>
    <property type="molecule type" value="Genomic_DNA"/>
</dbReference>